<dbReference type="Gene3D" id="3.50.4.10">
    <property type="entry name" value="Hepatocyte Growth Factor"/>
    <property type="match status" value="4"/>
</dbReference>
<feature type="region of interest" description="Disordered" evidence="1">
    <location>
        <begin position="126"/>
        <end position="204"/>
    </location>
</feature>
<feature type="compositionally biased region" description="Basic and acidic residues" evidence="1">
    <location>
        <begin position="736"/>
        <end position="805"/>
    </location>
</feature>
<evidence type="ECO:0000259" key="3">
    <source>
        <dbReference type="PROSITE" id="PS50948"/>
    </source>
</evidence>
<dbReference type="SUPFAM" id="SSF57414">
    <property type="entry name" value="Hairpin loop containing domain-like"/>
    <property type="match status" value="3"/>
</dbReference>
<keyword evidence="5" id="KW-1185">Reference proteome</keyword>
<reference evidence="4" key="1">
    <citation type="submission" date="2020-08" db="EMBL/GenBank/DDBJ databases">
        <title>Genome sequencing and assembly of the red palm weevil Rhynchophorus ferrugineus.</title>
        <authorList>
            <person name="Dias G.B."/>
            <person name="Bergman C.M."/>
            <person name="Manee M."/>
        </authorList>
    </citation>
    <scope>NUCLEOTIDE SEQUENCE</scope>
    <source>
        <strain evidence="4">AA-2017</strain>
        <tissue evidence="4">Whole larva</tissue>
    </source>
</reference>
<name>A0A834IGD7_RHYFE</name>
<protein>
    <recommendedName>
        <fullName evidence="3">Apple domain-containing protein</fullName>
    </recommendedName>
</protein>
<sequence>MTVKNKYFFVLLTLIGIVNAIDVEGQLAVIKNDCYERMAIGEKLSPKQTYKTFDHNTVSKCEMECTQENDTCRAFSFGIGTKGNGTCLLSKSSIRETGDLKPIGTIADPDYDLYIKKVDCKIVIDPPDNADSQKPPDQVSDYSNKPTTIDQDHRDDQRKPPRNQYHQDSDSNYYGVLNRPYQEYDNGYQYNRPSNNYGPQRPVQHEYGTHHVQTLVSISSGPQSVLHPVHDILVAGNGYDSHRPQELRPSSNYDNDNLPPYRPASLSHPYHKCKPQGDSYPNDHGRPSRPASAYGDLSQPDFEYDHSRPRPGERPGPYAPNYKPTEPYPDLPYGSTDPYLPSTDYDRPQSDYELKPFNYQPSSGYSDSSSGLDRRKYQSVNKFDSYESHSMGYHPPTDPSFNYYDQYDRPDPSRPNRYGSIIPHPSDYDFRPSNAGHLHRDPEKPNGNGYDQSKPDHTGYKPNGSHRQPRPDHLEPNQDYDKPRPNRPDDPNGRPLKPSTEMNRYEGVDYDNKHYGKPGEYGDEYGQKVVSHSIGRNGQRITSIITELKNIAFNSRRQHFIMKLLKELSAVIVSVSIILFIAQFLLAEGSIIIVEDAKACFRRTLAGKRTVRSLVRKLLFCETVEQCQWECGDEHRFTCEGFNYRLDPSGRGKGECELLDLPLSKIDIAREVISDPDYDYYTRDRNAVQVNCRQRPSNSFLPSYGDRRYGYYDDRRVDRPDPYDRRPTDIARPLRRPGETWDYDERRPRPRPIDQRPSLDDDRRYEYGNRRGDYSYHHSHESHSSSYHYKEHSLDRFDSDREQGRRPYTGINYLPTSWKPFHEDHQRPHNFGSYRPFKPNDDGPLANTPYFENRYPPNRGEYLPSLAGNDYGGLNRYGWGSYGGLYGNFGHSHSYYGNTLPRYHGSDRFNNIRRNYYYPKPDAPKDWGLYGGSYGTGGLSLEYQGYGSKHSYSYWGFNKYQDDRFIPPLRRKVTGYLPPPNNSYLPLPRPSNHYLPEKPALSDLDNSILPLEPRRPPNFHTINDECSLRSATGFRLHKRIVKKYFAVPNIYECELLCVKERDFPCASYAFRYSISLSSPTDNCYLSNRNYKDLDYYIDIEPDKDFDIYTMNNRNRCSEPFVILEREHSDCFWRVRSGQRLSNVVARDSLTVKSIVDCQLECLKSRRFTCRSYSYRYGSPIIGGVIDNCQLTDWPFFELDPKSHFVPEPGFEIYERGSFGHGCEIDHFDIRGKPQPKDEGIKFDQICYIGFGSAARLLPQATIKSVRVPTELDCKIECSKAREGTLFRCMSFSFRTGGSKIGHNCFLSDIMQRDLLPNVDYVQDPDSWLFTWDHYNPECVELAYKPLHSTVTETRIEYTQKYGYDYLNALDVWRVYSVSGWPCKKGTLCKENREAGFWYCELEGGDSDSWDYCCCPDHHCGLSKGYPYSWCYVGPEKTQWRKCSDHYYPYIHNVIDRNDHKPPRPQSSAYRPDRPNASIRPQSPRPSLDQYEEEFDNEFLSPPKPGGFGEPRRWPVSYLHKDMPNNTDSSDKDTPRSASSSKFAAIKSLIDVIKNNDFQNVQYHIVNDSNKPDDVLFVKIPLPNLDDKKDKTTEKPKRNNEIVSRTKVNFDAVDEIHERIARMQKSFEKQINSEEPITDHYNRSPVFRRGFVTRTNITNIKKHFSEPFQ</sequence>
<dbReference type="EMBL" id="JAACXV010000396">
    <property type="protein sequence ID" value="KAF7278572.1"/>
    <property type="molecule type" value="Genomic_DNA"/>
</dbReference>
<dbReference type="Proteomes" id="UP000625711">
    <property type="component" value="Unassembled WGS sequence"/>
</dbReference>
<feature type="domain" description="Apple" evidence="3">
    <location>
        <begin position="1130"/>
        <end position="1217"/>
    </location>
</feature>
<proteinExistence type="predicted"/>
<feature type="region of interest" description="Disordered" evidence="1">
    <location>
        <begin position="387"/>
        <end position="522"/>
    </location>
</feature>
<feature type="compositionally biased region" description="Basic and acidic residues" evidence="1">
    <location>
        <begin position="1518"/>
        <end position="1534"/>
    </location>
</feature>
<dbReference type="PANTHER" id="PTHR47327">
    <property type="entry name" value="FI18240P1-RELATED"/>
    <property type="match status" value="1"/>
</dbReference>
<feature type="region of interest" description="Disordered" evidence="1">
    <location>
        <begin position="1456"/>
        <end position="1538"/>
    </location>
</feature>
<feature type="compositionally biased region" description="Basic and acidic residues" evidence="1">
    <location>
        <begin position="711"/>
        <end position="729"/>
    </location>
</feature>
<dbReference type="PROSITE" id="PS50948">
    <property type="entry name" value="PAN"/>
    <property type="match status" value="4"/>
</dbReference>
<comment type="caution">
    <text evidence="4">The sequence shown here is derived from an EMBL/GenBank/DDBJ whole genome shotgun (WGS) entry which is preliminary data.</text>
</comment>
<evidence type="ECO:0000313" key="4">
    <source>
        <dbReference type="EMBL" id="KAF7278572.1"/>
    </source>
</evidence>
<feature type="region of interest" description="Disordered" evidence="1">
    <location>
        <begin position="711"/>
        <end position="805"/>
    </location>
</feature>
<dbReference type="CDD" id="cd01099">
    <property type="entry name" value="PAN_AP_HGF"/>
    <property type="match status" value="3"/>
</dbReference>
<evidence type="ECO:0000256" key="2">
    <source>
        <dbReference type="SAM" id="SignalP"/>
    </source>
</evidence>
<dbReference type="InterPro" id="IPR052774">
    <property type="entry name" value="Celegans_DevNeuronal_Protein"/>
</dbReference>
<dbReference type="SMART" id="SM00473">
    <property type="entry name" value="PAN_AP"/>
    <property type="match status" value="5"/>
</dbReference>
<feature type="chain" id="PRO_5032866183" description="Apple domain-containing protein" evidence="2">
    <location>
        <begin position="21"/>
        <end position="1668"/>
    </location>
</feature>
<dbReference type="Pfam" id="PF00024">
    <property type="entry name" value="PAN_1"/>
    <property type="match status" value="3"/>
</dbReference>
<gene>
    <name evidence="4" type="ORF">GWI33_008194</name>
</gene>
<organism evidence="4 5">
    <name type="scientific">Rhynchophorus ferrugineus</name>
    <name type="common">Red palm weevil</name>
    <name type="synonym">Curculio ferrugineus</name>
    <dbReference type="NCBI Taxonomy" id="354439"/>
    <lineage>
        <taxon>Eukaryota</taxon>
        <taxon>Metazoa</taxon>
        <taxon>Ecdysozoa</taxon>
        <taxon>Arthropoda</taxon>
        <taxon>Hexapoda</taxon>
        <taxon>Insecta</taxon>
        <taxon>Pterygota</taxon>
        <taxon>Neoptera</taxon>
        <taxon>Endopterygota</taxon>
        <taxon>Coleoptera</taxon>
        <taxon>Polyphaga</taxon>
        <taxon>Cucujiformia</taxon>
        <taxon>Curculionidae</taxon>
        <taxon>Dryophthorinae</taxon>
        <taxon>Rhynchophorus</taxon>
    </lineage>
</organism>
<accession>A0A834IGD7</accession>
<feature type="compositionally biased region" description="Basic and acidic residues" evidence="1">
    <location>
        <begin position="469"/>
        <end position="492"/>
    </location>
</feature>
<feature type="compositionally biased region" description="Basic and acidic residues" evidence="1">
    <location>
        <begin position="150"/>
        <end position="169"/>
    </location>
</feature>
<feature type="compositionally biased region" description="Basic and acidic residues" evidence="1">
    <location>
        <begin position="503"/>
        <end position="514"/>
    </location>
</feature>
<feature type="compositionally biased region" description="Basic and acidic residues" evidence="1">
    <location>
        <begin position="303"/>
        <end position="313"/>
    </location>
</feature>
<keyword evidence="2" id="KW-0732">Signal</keyword>
<feature type="compositionally biased region" description="Basic and acidic residues" evidence="1">
    <location>
        <begin position="344"/>
        <end position="354"/>
    </location>
</feature>
<evidence type="ECO:0000256" key="1">
    <source>
        <dbReference type="SAM" id="MobiDB-lite"/>
    </source>
</evidence>
<feature type="domain" description="Apple" evidence="3">
    <location>
        <begin position="1026"/>
        <end position="1112"/>
    </location>
</feature>
<dbReference type="GO" id="GO:0009653">
    <property type="term" value="P:anatomical structure morphogenesis"/>
    <property type="evidence" value="ECO:0007669"/>
    <property type="project" value="TreeGrafter"/>
</dbReference>
<evidence type="ECO:0000313" key="5">
    <source>
        <dbReference type="Proteomes" id="UP000625711"/>
    </source>
</evidence>
<dbReference type="OrthoDB" id="5418055at2759"/>
<feature type="domain" description="Apple" evidence="3">
    <location>
        <begin position="600"/>
        <end position="685"/>
    </location>
</feature>
<feature type="compositionally biased region" description="Polar residues" evidence="1">
    <location>
        <begin position="140"/>
        <end position="149"/>
    </location>
</feature>
<feature type="domain" description="Apple" evidence="3">
    <location>
        <begin position="34"/>
        <end position="120"/>
    </location>
</feature>
<feature type="compositionally biased region" description="Low complexity" evidence="1">
    <location>
        <begin position="362"/>
        <end position="371"/>
    </location>
</feature>
<feature type="signal peptide" evidence="2">
    <location>
        <begin position="1"/>
        <end position="20"/>
    </location>
</feature>
<feature type="compositionally biased region" description="Polar residues" evidence="1">
    <location>
        <begin position="188"/>
        <end position="198"/>
    </location>
</feature>
<dbReference type="InterPro" id="IPR003609">
    <property type="entry name" value="Pan_app"/>
</dbReference>
<dbReference type="PANTHER" id="PTHR47327:SF13">
    <property type="entry name" value="APPLE DOMAIN-CONTAINING PROTEIN"/>
    <property type="match status" value="1"/>
</dbReference>
<feature type="region of interest" description="Disordered" evidence="1">
    <location>
        <begin position="236"/>
        <end position="374"/>
    </location>
</feature>